<dbReference type="Pfam" id="PF00462">
    <property type="entry name" value="Glutaredoxin"/>
    <property type="match status" value="1"/>
</dbReference>
<sequence>MKEFLSAHDVEFTALDVAQDPKALADLEAATERQATPVIMVGDEIVIGFDRGRLQRLLNLTSKGPSS</sequence>
<dbReference type="EMBL" id="AZHX01002323">
    <property type="protein sequence ID" value="ETW95375.1"/>
    <property type="molecule type" value="Genomic_DNA"/>
</dbReference>
<protein>
    <recommendedName>
        <fullName evidence="1">Glutaredoxin domain-containing protein</fullName>
    </recommendedName>
</protein>
<evidence type="ECO:0000313" key="3">
    <source>
        <dbReference type="Proteomes" id="UP000019140"/>
    </source>
</evidence>
<dbReference type="Gene3D" id="3.40.30.10">
    <property type="entry name" value="Glutaredoxin"/>
    <property type="match status" value="1"/>
</dbReference>
<proteinExistence type="predicted"/>
<reference evidence="2 3" key="1">
    <citation type="journal article" date="2014" name="Nature">
        <title>An environmental bacterial taxon with a large and distinct metabolic repertoire.</title>
        <authorList>
            <person name="Wilson M.C."/>
            <person name="Mori T."/>
            <person name="Ruckert C."/>
            <person name="Uria A.R."/>
            <person name="Helf M.J."/>
            <person name="Takada K."/>
            <person name="Gernert C."/>
            <person name="Steffens U.A."/>
            <person name="Heycke N."/>
            <person name="Schmitt S."/>
            <person name="Rinke C."/>
            <person name="Helfrich E.J."/>
            <person name="Brachmann A.O."/>
            <person name="Gurgui C."/>
            <person name="Wakimoto T."/>
            <person name="Kracht M."/>
            <person name="Crusemann M."/>
            <person name="Hentschel U."/>
            <person name="Abe I."/>
            <person name="Matsunaga S."/>
            <person name="Kalinowski J."/>
            <person name="Takeyama H."/>
            <person name="Piel J."/>
        </authorList>
    </citation>
    <scope>NUCLEOTIDE SEQUENCE [LARGE SCALE GENOMIC DNA]</scope>
    <source>
        <strain evidence="3">TSY2</strain>
    </source>
</reference>
<dbReference type="Proteomes" id="UP000019140">
    <property type="component" value="Unassembled WGS sequence"/>
</dbReference>
<organism evidence="2 3">
    <name type="scientific">Candidatus Entotheonella gemina</name>
    <dbReference type="NCBI Taxonomy" id="1429439"/>
    <lineage>
        <taxon>Bacteria</taxon>
        <taxon>Pseudomonadati</taxon>
        <taxon>Nitrospinota/Tectimicrobiota group</taxon>
        <taxon>Candidatus Tectimicrobiota</taxon>
        <taxon>Candidatus Entotheonellia</taxon>
        <taxon>Candidatus Entotheonellales</taxon>
        <taxon>Candidatus Entotheonellaceae</taxon>
        <taxon>Candidatus Entotheonella</taxon>
    </lineage>
</organism>
<dbReference type="HOGENOM" id="CLU_026126_9_3_7"/>
<evidence type="ECO:0000259" key="1">
    <source>
        <dbReference type="Pfam" id="PF00462"/>
    </source>
</evidence>
<accession>W4LCE4</accession>
<gene>
    <name evidence="2" type="ORF">ETSY2_48230</name>
</gene>
<feature type="domain" description="Glutaredoxin" evidence="1">
    <location>
        <begin position="2"/>
        <end position="46"/>
    </location>
</feature>
<name>W4LCE4_9BACT</name>
<dbReference type="SUPFAM" id="SSF52833">
    <property type="entry name" value="Thioredoxin-like"/>
    <property type="match status" value="1"/>
</dbReference>
<keyword evidence="3" id="KW-1185">Reference proteome</keyword>
<dbReference type="InterPro" id="IPR002109">
    <property type="entry name" value="Glutaredoxin"/>
</dbReference>
<dbReference type="AlphaFoldDB" id="W4LCE4"/>
<evidence type="ECO:0000313" key="2">
    <source>
        <dbReference type="EMBL" id="ETW95375.1"/>
    </source>
</evidence>
<dbReference type="CDD" id="cd02976">
    <property type="entry name" value="NrdH"/>
    <property type="match status" value="1"/>
</dbReference>
<dbReference type="InterPro" id="IPR036249">
    <property type="entry name" value="Thioredoxin-like_sf"/>
</dbReference>
<comment type="caution">
    <text evidence="2">The sequence shown here is derived from an EMBL/GenBank/DDBJ whole genome shotgun (WGS) entry which is preliminary data.</text>
</comment>